<dbReference type="PANTHER" id="PTHR32343">
    <property type="entry name" value="SERINE/ARGININE-RICH SPLICING FACTOR"/>
    <property type="match status" value="1"/>
</dbReference>
<dbReference type="Gene3D" id="3.30.70.330">
    <property type="match status" value="1"/>
</dbReference>
<dbReference type="EMBL" id="MU865084">
    <property type="protein sequence ID" value="KAK4458067.1"/>
    <property type="molecule type" value="Genomic_DNA"/>
</dbReference>
<comment type="caution">
    <text evidence="4">The sequence shown here is derived from an EMBL/GenBank/DDBJ whole genome shotgun (WGS) entry which is preliminary data.</text>
</comment>
<dbReference type="CDD" id="cd12268">
    <property type="entry name" value="RRM_Vip1"/>
    <property type="match status" value="1"/>
</dbReference>
<keyword evidence="5" id="KW-1185">Reference proteome</keyword>
<proteinExistence type="predicted"/>
<accession>A0AAV9HBR4</accession>
<dbReference type="Proteomes" id="UP001321749">
    <property type="component" value="Unassembled WGS sequence"/>
</dbReference>
<dbReference type="InterPro" id="IPR035979">
    <property type="entry name" value="RBD_domain_sf"/>
</dbReference>
<feature type="compositionally biased region" description="Polar residues" evidence="2">
    <location>
        <begin position="69"/>
        <end position="81"/>
    </location>
</feature>
<dbReference type="GO" id="GO:0003723">
    <property type="term" value="F:RNA binding"/>
    <property type="evidence" value="ECO:0007669"/>
    <property type="project" value="UniProtKB-UniRule"/>
</dbReference>
<organism evidence="4 5">
    <name type="scientific">Cladorrhinum samala</name>
    <dbReference type="NCBI Taxonomy" id="585594"/>
    <lineage>
        <taxon>Eukaryota</taxon>
        <taxon>Fungi</taxon>
        <taxon>Dikarya</taxon>
        <taxon>Ascomycota</taxon>
        <taxon>Pezizomycotina</taxon>
        <taxon>Sordariomycetes</taxon>
        <taxon>Sordariomycetidae</taxon>
        <taxon>Sordariales</taxon>
        <taxon>Podosporaceae</taxon>
        <taxon>Cladorrhinum</taxon>
    </lineage>
</organism>
<keyword evidence="1" id="KW-0694">RNA-binding</keyword>
<dbReference type="SUPFAM" id="SSF54928">
    <property type="entry name" value="RNA-binding domain, RBD"/>
    <property type="match status" value="1"/>
</dbReference>
<feature type="domain" description="RRM" evidence="3">
    <location>
        <begin position="3"/>
        <end position="76"/>
    </location>
</feature>
<dbReference type="PANTHER" id="PTHR32343:SF10">
    <property type="entry name" value="RNA-BINDING REGION RNP-1 DOMAIN-CONTAINING PROTEIN"/>
    <property type="match status" value="1"/>
</dbReference>
<protein>
    <recommendedName>
        <fullName evidence="3">RRM domain-containing protein</fullName>
    </recommendedName>
</protein>
<dbReference type="InterPro" id="IPR000504">
    <property type="entry name" value="RRM_dom"/>
</dbReference>
<evidence type="ECO:0000313" key="4">
    <source>
        <dbReference type="EMBL" id="KAK4458067.1"/>
    </source>
</evidence>
<name>A0AAV9HBR4_9PEZI</name>
<gene>
    <name evidence="4" type="ORF">QBC42DRAFT_277615</name>
</gene>
<reference evidence="4" key="2">
    <citation type="submission" date="2023-06" db="EMBL/GenBank/DDBJ databases">
        <authorList>
            <consortium name="Lawrence Berkeley National Laboratory"/>
            <person name="Mondo S.J."/>
            <person name="Hensen N."/>
            <person name="Bonometti L."/>
            <person name="Westerberg I."/>
            <person name="Brannstrom I.O."/>
            <person name="Guillou S."/>
            <person name="Cros-Aarteil S."/>
            <person name="Calhoun S."/>
            <person name="Haridas S."/>
            <person name="Kuo A."/>
            <person name="Pangilinan J."/>
            <person name="Riley R."/>
            <person name="Labutti K."/>
            <person name="Andreopoulos B."/>
            <person name="Lipzen A."/>
            <person name="Chen C."/>
            <person name="Yanf M."/>
            <person name="Daum C."/>
            <person name="Ng V."/>
            <person name="Clum A."/>
            <person name="Steindorff A."/>
            <person name="Ohm R."/>
            <person name="Martin F."/>
            <person name="Silar P."/>
            <person name="Natvig D."/>
            <person name="Lalanne C."/>
            <person name="Gautier V."/>
            <person name="Ament-Velasquez S.L."/>
            <person name="Kruys A."/>
            <person name="Hutchinson M.I."/>
            <person name="Powell A.J."/>
            <person name="Barry K."/>
            <person name="Miller A.N."/>
            <person name="Grigoriev I.V."/>
            <person name="Debuchy R."/>
            <person name="Gladieux P."/>
            <person name="Thoren M.H."/>
            <person name="Johannesson H."/>
        </authorList>
    </citation>
    <scope>NUCLEOTIDE SEQUENCE</scope>
    <source>
        <strain evidence="4">PSN324</strain>
    </source>
</reference>
<reference evidence="4" key="1">
    <citation type="journal article" date="2023" name="Mol. Phylogenet. Evol.">
        <title>Genome-scale phylogeny and comparative genomics of the fungal order Sordariales.</title>
        <authorList>
            <person name="Hensen N."/>
            <person name="Bonometti L."/>
            <person name="Westerberg I."/>
            <person name="Brannstrom I.O."/>
            <person name="Guillou S."/>
            <person name="Cros-Aarteil S."/>
            <person name="Calhoun S."/>
            <person name="Haridas S."/>
            <person name="Kuo A."/>
            <person name="Mondo S."/>
            <person name="Pangilinan J."/>
            <person name="Riley R."/>
            <person name="LaButti K."/>
            <person name="Andreopoulos B."/>
            <person name="Lipzen A."/>
            <person name="Chen C."/>
            <person name="Yan M."/>
            <person name="Daum C."/>
            <person name="Ng V."/>
            <person name="Clum A."/>
            <person name="Steindorff A."/>
            <person name="Ohm R.A."/>
            <person name="Martin F."/>
            <person name="Silar P."/>
            <person name="Natvig D.O."/>
            <person name="Lalanne C."/>
            <person name="Gautier V."/>
            <person name="Ament-Velasquez S.L."/>
            <person name="Kruys A."/>
            <person name="Hutchinson M.I."/>
            <person name="Powell A.J."/>
            <person name="Barry K."/>
            <person name="Miller A.N."/>
            <person name="Grigoriev I.V."/>
            <person name="Debuchy R."/>
            <person name="Gladieux P."/>
            <person name="Hiltunen Thoren M."/>
            <person name="Johannesson H."/>
        </authorList>
    </citation>
    <scope>NUCLEOTIDE SEQUENCE</scope>
    <source>
        <strain evidence="4">PSN324</strain>
    </source>
</reference>
<feature type="compositionally biased region" description="Polar residues" evidence="2">
    <location>
        <begin position="263"/>
        <end position="273"/>
    </location>
</feature>
<feature type="compositionally biased region" description="Basic and acidic residues" evidence="2">
    <location>
        <begin position="82"/>
        <end position="101"/>
    </location>
</feature>
<dbReference type="InterPro" id="IPR012677">
    <property type="entry name" value="Nucleotide-bd_a/b_plait_sf"/>
</dbReference>
<evidence type="ECO:0000256" key="1">
    <source>
        <dbReference type="PROSITE-ProRule" id="PRU00176"/>
    </source>
</evidence>
<feature type="region of interest" description="Disordered" evidence="2">
    <location>
        <begin position="69"/>
        <end position="101"/>
    </location>
</feature>
<dbReference type="InterPro" id="IPR034358">
    <property type="entry name" value="Vip1_RRM"/>
</dbReference>
<dbReference type="Pfam" id="PF00076">
    <property type="entry name" value="RRM_1"/>
    <property type="match status" value="1"/>
</dbReference>
<evidence type="ECO:0000259" key="3">
    <source>
        <dbReference type="PROSITE" id="PS50102"/>
    </source>
</evidence>
<evidence type="ECO:0000313" key="5">
    <source>
        <dbReference type="Proteomes" id="UP001321749"/>
    </source>
</evidence>
<dbReference type="SMART" id="SM00360">
    <property type="entry name" value="RRM"/>
    <property type="match status" value="1"/>
</dbReference>
<evidence type="ECO:0000256" key="2">
    <source>
        <dbReference type="SAM" id="MobiDB-lite"/>
    </source>
</evidence>
<sequence length="286" mass="30261">MATTVYVKNIALGTEDKEIREFFSFCGKINSLDVSTDGSSKTATVQFEKETAARTALLLNHTKLGANEISVTGSSDGASTPTEEHDIARSSEDTSLTQEEKPRARILAEVLAHGYLVADTGLQTAISLDEKHGVSTRFVNTIKQLDERTHASDKARAADQSYGLTARANSLLTGLGSYFEKATQNPTGKKLVDFYTASSRQVQDIHAEAKRLADLKKAESGGSSFVASGLDKVFGRFVKTEGAGNEAKSNEEVPGASPAGVTGQENKTGPTAGSGQGKPEVIGSEK</sequence>
<dbReference type="PROSITE" id="PS50102">
    <property type="entry name" value="RRM"/>
    <property type="match status" value="1"/>
</dbReference>
<dbReference type="AlphaFoldDB" id="A0AAV9HBR4"/>
<feature type="region of interest" description="Disordered" evidence="2">
    <location>
        <begin position="241"/>
        <end position="286"/>
    </location>
</feature>